<gene>
    <name evidence="8" type="ORF">LCGC14_2145170</name>
</gene>
<protein>
    <recommendedName>
        <fullName evidence="2">histidine kinase</fullName>
        <ecNumber evidence="2">2.7.13.3</ecNumber>
    </recommendedName>
</protein>
<dbReference type="SMART" id="SM00091">
    <property type="entry name" value="PAS"/>
    <property type="match status" value="1"/>
</dbReference>
<sequence>MIDSKLNTVSPSEYKRLKSLLRDPKDIEEIISIMEQKVIELSKSKNSKAEDLKRIEFKKAELKLQEAAKKLEEVREKLENKIGVSTYALRERIKELTCLYGISQLAEKVDISIQDLLKQSLDLIRSAWQFPKITYVRIQFKELMIKKDDFLTSKWKQEAPIRRSNEIIGKIEVYYKKEKPNSYEGPFLKEERSLINAIAEVIGRFAERKEVEQELIESEEKYRTLVNNVSDIIIETDLEGNRTFVNPQISKITGYDIEESILKNKFDLMHPDDRENVKRAIGKAIINKSVVSVEYRTRHKEGYYIPMLARGMVKDTNGTLKIIFIMSDITEIKKARDLIIEENKKLEELNNIKRSLIIRVSHELKTPLNS</sequence>
<keyword evidence="4" id="KW-0808">Transferase</keyword>
<dbReference type="SUPFAM" id="SSF47384">
    <property type="entry name" value="Homodimeric domain of signal transducing histidine kinase"/>
    <property type="match status" value="1"/>
</dbReference>
<dbReference type="GO" id="GO:0000155">
    <property type="term" value="F:phosphorelay sensor kinase activity"/>
    <property type="evidence" value="ECO:0007669"/>
    <property type="project" value="InterPro"/>
</dbReference>
<dbReference type="InterPro" id="IPR035965">
    <property type="entry name" value="PAS-like_dom_sf"/>
</dbReference>
<evidence type="ECO:0000256" key="3">
    <source>
        <dbReference type="ARBA" id="ARBA00022553"/>
    </source>
</evidence>
<dbReference type="AlphaFoldDB" id="A0A0F9GA78"/>
<dbReference type="CDD" id="cd00130">
    <property type="entry name" value="PAS"/>
    <property type="match status" value="1"/>
</dbReference>
<dbReference type="Gene3D" id="1.10.287.130">
    <property type="match status" value="1"/>
</dbReference>
<dbReference type="PANTHER" id="PTHR43304:SF1">
    <property type="entry name" value="PAC DOMAIN-CONTAINING PROTEIN"/>
    <property type="match status" value="1"/>
</dbReference>
<evidence type="ECO:0000256" key="1">
    <source>
        <dbReference type="ARBA" id="ARBA00000085"/>
    </source>
</evidence>
<dbReference type="InterPro" id="IPR000014">
    <property type="entry name" value="PAS"/>
</dbReference>
<keyword evidence="6" id="KW-0175">Coiled coil</keyword>
<dbReference type="PROSITE" id="PS50112">
    <property type="entry name" value="PAS"/>
    <property type="match status" value="1"/>
</dbReference>
<dbReference type="InterPro" id="IPR036097">
    <property type="entry name" value="HisK_dim/P_sf"/>
</dbReference>
<evidence type="ECO:0000313" key="8">
    <source>
        <dbReference type="EMBL" id="KKL66420.1"/>
    </source>
</evidence>
<comment type="caution">
    <text evidence="8">The sequence shown here is derived from an EMBL/GenBank/DDBJ whole genome shotgun (WGS) entry which is preliminary data.</text>
</comment>
<dbReference type="EMBL" id="LAZR01027209">
    <property type="protein sequence ID" value="KKL66420.1"/>
    <property type="molecule type" value="Genomic_DNA"/>
</dbReference>
<evidence type="ECO:0000259" key="7">
    <source>
        <dbReference type="PROSITE" id="PS50112"/>
    </source>
</evidence>
<dbReference type="NCBIfam" id="TIGR00229">
    <property type="entry name" value="sensory_box"/>
    <property type="match status" value="1"/>
</dbReference>
<dbReference type="InterPro" id="IPR052162">
    <property type="entry name" value="Sensor_kinase/Photoreceptor"/>
</dbReference>
<feature type="domain" description="PAS" evidence="7">
    <location>
        <begin position="218"/>
        <end position="288"/>
    </location>
</feature>
<organism evidence="8">
    <name type="scientific">marine sediment metagenome</name>
    <dbReference type="NCBI Taxonomy" id="412755"/>
    <lineage>
        <taxon>unclassified sequences</taxon>
        <taxon>metagenomes</taxon>
        <taxon>ecological metagenomes</taxon>
    </lineage>
</organism>
<feature type="coiled-coil region" evidence="6">
    <location>
        <begin position="57"/>
        <end position="84"/>
    </location>
</feature>
<feature type="non-terminal residue" evidence="8">
    <location>
        <position position="370"/>
    </location>
</feature>
<dbReference type="Gene3D" id="3.30.450.20">
    <property type="entry name" value="PAS domain"/>
    <property type="match status" value="1"/>
</dbReference>
<dbReference type="SUPFAM" id="SSF55785">
    <property type="entry name" value="PYP-like sensor domain (PAS domain)"/>
    <property type="match status" value="1"/>
</dbReference>
<dbReference type="EC" id="2.7.13.3" evidence="2"/>
<keyword evidence="5" id="KW-0418">Kinase</keyword>
<dbReference type="Pfam" id="PF08447">
    <property type="entry name" value="PAS_3"/>
    <property type="match status" value="1"/>
</dbReference>
<dbReference type="PANTHER" id="PTHR43304">
    <property type="entry name" value="PHYTOCHROME-LIKE PROTEIN CPH1"/>
    <property type="match status" value="1"/>
</dbReference>
<dbReference type="InterPro" id="IPR013655">
    <property type="entry name" value="PAS_fold_3"/>
</dbReference>
<accession>A0A0F9GA78</accession>
<evidence type="ECO:0000256" key="5">
    <source>
        <dbReference type="ARBA" id="ARBA00022777"/>
    </source>
</evidence>
<name>A0A0F9GA78_9ZZZZ</name>
<evidence type="ECO:0000256" key="6">
    <source>
        <dbReference type="SAM" id="Coils"/>
    </source>
</evidence>
<proteinExistence type="predicted"/>
<reference evidence="8" key="1">
    <citation type="journal article" date="2015" name="Nature">
        <title>Complex archaea that bridge the gap between prokaryotes and eukaryotes.</title>
        <authorList>
            <person name="Spang A."/>
            <person name="Saw J.H."/>
            <person name="Jorgensen S.L."/>
            <person name="Zaremba-Niedzwiedzka K."/>
            <person name="Martijn J."/>
            <person name="Lind A.E."/>
            <person name="van Eijk R."/>
            <person name="Schleper C."/>
            <person name="Guy L."/>
            <person name="Ettema T.J."/>
        </authorList>
    </citation>
    <scope>NUCLEOTIDE SEQUENCE</scope>
</reference>
<comment type="catalytic activity">
    <reaction evidence="1">
        <text>ATP + protein L-histidine = ADP + protein N-phospho-L-histidine.</text>
        <dbReference type="EC" id="2.7.13.3"/>
    </reaction>
</comment>
<evidence type="ECO:0000256" key="2">
    <source>
        <dbReference type="ARBA" id="ARBA00012438"/>
    </source>
</evidence>
<keyword evidence="3" id="KW-0597">Phosphoprotein</keyword>
<evidence type="ECO:0000256" key="4">
    <source>
        <dbReference type="ARBA" id="ARBA00022679"/>
    </source>
</evidence>